<dbReference type="Proteomes" id="UP000821865">
    <property type="component" value="Chromosome 5"/>
</dbReference>
<accession>A0ACB8CQJ8</accession>
<keyword evidence="2" id="KW-1185">Reference proteome</keyword>
<reference evidence="1" key="1">
    <citation type="submission" date="2020-05" db="EMBL/GenBank/DDBJ databases">
        <title>Large-scale comparative analyses of tick genomes elucidate their genetic diversity and vector capacities.</title>
        <authorList>
            <person name="Jia N."/>
            <person name="Wang J."/>
            <person name="Shi W."/>
            <person name="Du L."/>
            <person name="Sun Y."/>
            <person name="Zhan W."/>
            <person name="Jiang J."/>
            <person name="Wang Q."/>
            <person name="Zhang B."/>
            <person name="Ji P."/>
            <person name="Sakyi L.B."/>
            <person name="Cui X."/>
            <person name="Yuan T."/>
            <person name="Jiang B."/>
            <person name="Yang W."/>
            <person name="Lam T.T.-Y."/>
            <person name="Chang Q."/>
            <person name="Ding S."/>
            <person name="Wang X."/>
            <person name="Zhu J."/>
            <person name="Ruan X."/>
            <person name="Zhao L."/>
            <person name="Wei J."/>
            <person name="Que T."/>
            <person name="Du C."/>
            <person name="Cheng J."/>
            <person name="Dai P."/>
            <person name="Han X."/>
            <person name="Huang E."/>
            <person name="Gao Y."/>
            <person name="Liu J."/>
            <person name="Shao H."/>
            <person name="Ye R."/>
            <person name="Li L."/>
            <person name="Wei W."/>
            <person name="Wang X."/>
            <person name="Wang C."/>
            <person name="Yang T."/>
            <person name="Huo Q."/>
            <person name="Li W."/>
            <person name="Guo W."/>
            <person name="Chen H."/>
            <person name="Zhou L."/>
            <person name="Ni X."/>
            <person name="Tian J."/>
            <person name="Zhou Y."/>
            <person name="Sheng Y."/>
            <person name="Liu T."/>
            <person name="Pan Y."/>
            <person name="Xia L."/>
            <person name="Li J."/>
            <person name="Zhao F."/>
            <person name="Cao W."/>
        </authorList>
    </citation>
    <scope>NUCLEOTIDE SEQUENCE</scope>
    <source>
        <strain evidence="1">Dsil-2018</strain>
    </source>
</reference>
<name>A0ACB8CQJ8_DERSI</name>
<comment type="caution">
    <text evidence="1">The sequence shown here is derived from an EMBL/GenBank/DDBJ whole genome shotgun (WGS) entry which is preliminary data.</text>
</comment>
<organism evidence="1 2">
    <name type="scientific">Dermacentor silvarum</name>
    <name type="common">Tick</name>
    <dbReference type="NCBI Taxonomy" id="543639"/>
    <lineage>
        <taxon>Eukaryota</taxon>
        <taxon>Metazoa</taxon>
        <taxon>Ecdysozoa</taxon>
        <taxon>Arthropoda</taxon>
        <taxon>Chelicerata</taxon>
        <taxon>Arachnida</taxon>
        <taxon>Acari</taxon>
        <taxon>Parasitiformes</taxon>
        <taxon>Ixodida</taxon>
        <taxon>Ixodoidea</taxon>
        <taxon>Ixodidae</taxon>
        <taxon>Rhipicephalinae</taxon>
        <taxon>Dermacentor</taxon>
    </lineage>
</organism>
<dbReference type="EMBL" id="CM023474">
    <property type="protein sequence ID" value="KAH7949274.1"/>
    <property type="molecule type" value="Genomic_DNA"/>
</dbReference>
<gene>
    <name evidence="1" type="ORF">HPB49_006937</name>
</gene>
<evidence type="ECO:0000313" key="2">
    <source>
        <dbReference type="Proteomes" id="UP000821865"/>
    </source>
</evidence>
<protein>
    <submittedName>
        <fullName evidence="1">Uncharacterized protein</fullName>
    </submittedName>
</protein>
<proteinExistence type="predicted"/>
<evidence type="ECO:0000313" key="1">
    <source>
        <dbReference type="EMBL" id="KAH7949274.1"/>
    </source>
</evidence>
<sequence length="167" mass="18184">MAEPTVPPADLAPQERSVVGTSPRSDESVFSAQGDRVIAQIPVRSREIEAATVADACIPAQSREVSRPPEPSSERGGVDVSLTESFHRAVDYQKQIIAILFESNCKVTNNHRSQILGLLRMLVQECADMRAVAARQCGRADELRGQLTQARLAGSIRCPPPPRARRS</sequence>